<name>A0A3S8UA96_9RHOB</name>
<dbReference type="RefSeq" id="WP_125326567.1">
    <property type="nucleotide sequence ID" value="NZ_CP034328.1"/>
</dbReference>
<accession>A0A3S8UA96</accession>
<dbReference type="KEGG" id="taw:EI545_17020"/>
<dbReference type="EMBL" id="CP034328">
    <property type="protein sequence ID" value="AZL60375.1"/>
    <property type="molecule type" value="Genomic_DNA"/>
</dbReference>
<evidence type="ECO:0000313" key="2">
    <source>
        <dbReference type="Proteomes" id="UP000282002"/>
    </source>
</evidence>
<dbReference type="AlphaFoldDB" id="A0A3S8UA96"/>
<evidence type="ECO:0000313" key="1">
    <source>
        <dbReference type="EMBL" id="AZL60375.1"/>
    </source>
</evidence>
<proteinExistence type="predicted"/>
<keyword evidence="2" id="KW-1185">Reference proteome</keyword>
<reference evidence="1 2" key="1">
    <citation type="submission" date="2018-12" db="EMBL/GenBank/DDBJ databases">
        <title>Complete genome sequencing of Tabrizicola sp. K13M18.</title>
        <authorList>
            <person name="Bae J.-W."/>
        </authorList>
    </citation>
    <scope>NUCLEOTIDE SEQUENCE [LARGE SCALE GENOMIC DNA]</scope>
    <source>
        <strain evidence="1 2">K13M18</strain>
    </source>
</reference>
<gene>
    <name evidence="1" type="ORF">EI545_17020</name>
</gene>
<dbReference type="Proteomes" id="UP000282002">
    <property type="component" value="Chromosome"/>
</dbReference>
<protein>
    <submittedName>
        <fullName evidence="1">Uncharacterized protein</fullName>
    </submittedName>
</protein>
<sequence length="113" mass="12308">MLITPAKSFDRTVTPFPVTVKTMQFGDVLALGDDLADVDLLVIPLIGESFDAFDLLHQLGATVFMGRVRVVSERLPDRAMVLGELRAVADPLGLTVDLIDCAQPHLVEAHHMT</sequence>
<organism evidence="1 2">
    <name type="scientific">Tabrizicola piscis</name>
    <dbReference type="NCBI Taxonomy" id="2494374"/>
    <lineage>
        <taxon>Bacteria</taxon>
        <taxon>Pseudomonadati</taxon>
        <taxon>Pseudomonadota</taxon>
        <taxon>Alphaproteobacteria</taxon>
        <taxon>Rhodobacterales</taxon>
        <taxon>Paracoccaceae</taxon>
        <taxon>Tabrizicola</taxon>
    </lineage>
</organism>